<comment type="caution">
    <text evidence="11">The sequence shown here is derived from an EMBL/GenBank/DDBJ whole genome shotgun (WGS) entry which is preliminary data.</text>
</comment>
<dbReference type="SUPFAM" id="SSF51366">
    <property type="entry name" value="Ribulose-phoshate binding barrel"/>
    <property type="match status" value="1"/>
</dbReference>
<dbReference type="AlphaFoldDB" id="A0A7I9UWG5"/>
<dbReference type="Proteomes" id="UP000444980">
    <property type="component" value="Unassembled WGS sequence"/>
</dbReference>
<dbReference type="InterPro" id="IPR011060">
    <property type="entry name" value="RibuloseP-bd_barrel"/>
</dbReference>
<evidence type="ECO:0000259" key="10">
    <source>
        <dbReference type="Pfam" id="PF00697"/>
    </source>
</evidence>
<keyword evidence="5 9" id="KW-0028">Amino-acid biosynthesis</keyword>
<reference evidence="12" key="1">
    <citation type="submission" date="2019-06" db="EMBL/GenBank/DDBJ databases">
        <title>Gordonia isolated from sludge of a wastewater treatment plant.</title>
        <authorList>
            <person name="Tamura T."/>
            <person name="Aoyama K."/>
            <person name="Kang Y."/>
            <person name="Saito S."/>
            <person name="Akiyama N."/>
            <person name="Yazawa K."/>
            <person name="Gonoi T."/>
            <person name="Mikami Y."/>
        </authorList>
    </citation>
    <scope>NUCLEOTIDE SEQUENCE [LARGE SCALE GENOMIC DNA]</scope>
    <source>
        <strain evidence="12">NBRC 107697</strain>
    </source>
</reference>
<protein>
    <recommendedName>
        <fullName evidence="4 9">N-(5'-phosphoribosyl)anthranilate isomerase</fullName>
        <shortName evidence="9">PRAI</shortName>
        <ecNumber evidence="3 9">5.3.1.24</ecNumber>
    </recommendedName>
</protein>
<dbReference type="InterPro" id="IPR001240">
    <property type="entry name" value="PRAI_dom"/>
</dbReference>
<evidence type="ECO:0000256" key="3">
    <source>
        <dbReference type="ARBA" id="ARBA00012572"/>
    </source>
</evidence>
<dbReference type="EC" id="5.3.1.24" evidence="3 9"/>
<evidence type="ECO:0000256" key="6">
    <source>
        <dbReference type="ARBA" id="ARBA00022822"/>
    </source>
</evidence>
<dbReference type="UniPathway" id="UPA00035">
    <property type="reaction ID" value="UER00042"/>
</dbReference>
<evidence type="ECO:0000256" key="2">
    <source>
        <dbReference type="ARBA" id="ARBA00004664"/>
    </source>
</evidence>
<dbReference type="RefSeq" id="WP_161926489.1">
    <property type="nucleotide sequence ID" value="NZ_BJOU01000001.1"/>
</dbReference>
<dbReference type="CDD" id="cd00405">
    <property type="entry name" value="PRAI"/>
    <property type="match status" value="1"/>
</dbReference>
<dbReference type="Pfam" id="PF00697">
    <property type="entry name" value="PRAI"/>
    <property type="match status" value="1"/>
</dbReference>
<dbReference type="EMBL" id="BJOU01000001">
    <property type="protein sequence ID" value="GED97121.1"/>
    <property type="molecule type" value="Genomic_DNA"/>
</dbReference>
<proteinExistence type="inferred from homology"/>
<keyword evidence="7 9" id="KW-0057">Aromatic amino acid biosynthesis</keyword>
<evidence type="ECO:0000313" key="12">
    <source>
        <dbReference type="Proteomes" id="UP000444980"/>
    </source>
</evidence>
<comment type="similarity">
    <text evidence="9">Belongs to the TrpF family.</text>
</comment>
<comment type="pathway">
    <text evidence="2 9">Amino-acid biosynthesis; L-tryptophan biosynthesis; L-tryptophan from chorismate: step 3/5.</text>
</comment>
<evidence type="ECO:0000256" key="4">
    <source>
        <dbReference type="ARBA" id="ARBA00022272"/>
    </source>
</evidence>
<dbReference type="InterPro" id="IPR013785">
    <property type="entry name" value="Aldolase_TIM"/>
</dbReference>
<dbReference type="InterPro" id="IPR044643">
    <property type="entry name" value="TrpF_fam"/>
</dbReference>
<accession>A0A7I9UWG5</accession>
<comment type="catalytic activity">
    <reaction evidence="1 9">
        <text>N-(5-phospho-beta-D-ribosyl)anthranilate = 1-(2-carboxyphenylamino)-1-deoxy-D-ribulose 5-phosphate</text>
        <dbReference type="Rhea" id="RHEA:21540"/>
        <dbReference type="ChEBI" id="CHEBI:18277"/>
        <dbReference type="ChEBI" id="CHEBI:58613"/>
        <dbReference type="EC" id="5.3.1.24"/>
    </reaction>
</comment>
<gene>
    <name evidence="9 11" type="primary">trpF</name>
    <name evidence="11" type="ORF">nbrc107697_11600</name>
</gene>
<dbReference type="Gene3D" id="3.20.20.70">
    <property type="entry name" value="Aldolase class I"/>
    <property type="match status" value="1"/>
</dbReference>
<evidence type="ECO:0000256" key="8">
    <source>
        <dbReference type="ARBA" id="ARBA00023235"/>
    </source>
</evidence>
<dbReference type="GO" id="GO:0000162">
    <property type="term" value="P:L-tryptophan biosynthetic process"/>
    <property type="evidence" value="ECO:0007669"/>
    <property type="project" value="UniProtKB-UniRule"/>
</dbReference>
<dbReference type="GO" id="GO:0004640">
    <property type="term" value="F:phosphoribosylanthranilate isomerase activity"/>
    <property type="evidence" value="ECO:0007669"/>
    <property type="project" value="UniProtKB-UniRule"/>
</dbReference>
<evidence type="ECO:0000256" key="5">
    <source>
        <dbReference type="ARBA" id="ARBA00022605"/>
    </source>
</evidence>
<dbReference type="HAMAP" id="MF_00135">
    <property type="entry name" value="PRAI"/>
    <property type="match status" value="1"/>
</dbReference>
<dbReference type="OrthoDB" id="3243379at2"/>
<keyword evidence="8 9" id="KW-0413">Isomerase</keyword>
<name>A0A7I9UWG5_9ACTN</name>
<sequence>MDVPVYVKVCGLTTVDAARVAVDAGADAIGIVMNETSPRAIDIPTARAILAAVGDAADTVLVVNDKTAVAAAELAADLGVDVLQLHGTYTPEDFRLARERVARLWRATSSAHDPDLTVGAYGEEALLLDAARPGSGQRWDTATLTHRPRGRWILAGGLRPDNVAEAIAAAAPWGVDVSSGVESAPGVKDHEAIRAFVGAARSPGAS</sequence>
<evidence type="ECO:0000313" key="11">
    <source>
        <dbReference type="EMBL" id="GED97121.1"/>
    </source>
</evidence>
<organism evidence="11 12">
    <name type="scientific">Gordonia crocea</name>
    <dbReference type="NCBI Taxonomy" id="589162"/>
    <lineage>
        <taxon>Bacteria</taxon>
        <taxon>Bacillati</taxon>
        <taxon>Actinomycetota</taxon>
        <taxon>Actinomycetes</taxon>
        <taxon>Mycobacteriales</taxon>
        <taxon>Gordoniaceae</taxon>
        <taxon>Gordonia</taxon>
    </lineage>
</organism>
<evidence type="ECO:0000256" key="1">
    <source>
        <dbReference type="ARBA" id="ARBA00001164"/>
    </source>
</evidence>
<feature type="domain" description="N-(5'phosphoribosyl) anthranilate isomerase (PRAI)" evidence="10">
    <location>
        <begin position="7"/>
        <end position="197"/>
    </location>
</feature>
<keyword evidence="6 9" id="KW-0822">Tryptophan biosynthesis</keyword>
<evidence type="ECO:0000256" key="7">
    <source>
        <dbReference type="ARBA" id="ARBA00023141"/>
    </source>
</evidence>
<evidence type="ECO:0000256" key="9">
    <source>
        <dbReference type="HAMAP-Rule" id="MF_00135"/>
    </source>
</evidence>
<dbReference type="PANTHER" id="PTHR42894">
    <property type="entry name" value="N-(5'-PHOSPHORIBOSYL)ANTHRANILATE ISOMERASE"/>
    <property type="match status" value="1"/>
</dbReference>
<keyword evidence="12" id="KW-1185">Reference proteome</keyword>
<dbReference type="PANTHER" id="PTHR42894:SF1">
    <property type="entry name" value="N-(5'-PHOSPHORIBOSYL)ANTHRANILATE ISOMERASE"/>
    <property type="match status" value="1"/>
</dbReference>